<evidence type="ECO:0000256" key="1">
    <source>
        <dbReference type="ARBA" id="ARBA00004429"/>
    </source>
</evidence>
<evidence type="ECO:0000256" key="10">
    <source>
        <dbReference type="SAM" id="MobiDB-lite"/>
    </source>
</evidence>
<feature type="domain" description="Tripartite ATP-independent periplasmic transporters DctQ component" evidence="11">
    <location>
        <begin position="34"/>
        <end position="167"/>
    </location>
</feature>
<evidence type="ECO:0000259" key="11">
    <source>
        <dbReference type="Pfam" id="PF04290"/>
    </source>
</evidence>
<evidence type="ECO:0000313" key="12">
    <source>
        <dbReference type="EMBL" id="SFL02359.1"/>
    </source>
</evidence>
<dbReference type="InterPro" id="IPR007387">
    <property type="entry name" value="TRAP_DctQ"/>
</dbReference>
<accession>A0A1I4EAZ2</accession>
<evidence type="ECO:0000256" key="9">
    <source>
        <dbReference type="RuleBase" id="RU369079"/>
    </source>
</evidence>
<dbReference type="Proteomes" id="UP000199598">
    <property type="component" value="Unassembled WGS sequence"/>
</dbReference>
<evidence type="ECO:0000256" key="8">
    <source>
        <dbReference type="ARBA" id="ARBA00038436"/>
    </source>
</evidence>
<evidence type="ECO:0000256" key="3">
    <source>
        <dbReference type="ARBA" id="ARBA00022475"/>
    </source>
</evidence>
<name>A0A1I4EAZ2_9HYPH</name>
<gene>
    <name evidence="12" type="ORF">SAMN04488518_11473</name>
</gene>
<evidence type="ECO:0000256" key="2">
    <source>
        <dbReference type="ARBA" id="ARBA00022448"/>
    </source>
</evidence>
<evidence type="ECO:0000256" key="7">
    <source>
        <dbReference type="ARBA" id="ARBA00023136"/>
    </source>
</evidence>
<reference evidence="12 13" key="1">
    <citation type="submission" date="2016-10" db="EMBL/GenBank/DDBJ databases">
        <authorList>
            <person name="Varghese N."/>
            <person name="Submissions S."/>
        </authorList>
    </citation>
    <scope>NUCLEOTIDE SEQUENCE [LARGE SCALE GENOMIC DNA]</scope>
    <source>
        <strain evidence="12 13">DSM 16392</strain>
    </source>
</reference>
<evidence type="ECO:0000256" key="4">
    <source>
        <dbReference type="ARBA" id="ARBA00022519"/>
    </source>
</evidence>
<feature type="transmembrane region" description="Helical" evidence="9">
    <location>
        <begin position="100"/>
        <end position="123"/>
    </location>
</feature>
<keyword evidence="7 9" id="KW-0472">Membrane</keyword>
<sequence length="204" mass="23043">MSELSQHLSPGWSRFVDRLVTIKSWLLAIGCIIMAGTFFLVVIFRYGFGSDLFAYEEWLLIICFWMYFAGAAMGTYDGSHVNADLLTYVIKDPRKAHVRAVIIGAIEFIIAMALVYWSALMIIDEIDSYPRWRATIALRIPFFVPRLAMLVGFATMAFYSLLHLIVLINKGPAKSAVQPSEQQDDNVLLQPVMPETTKTKEPAL</sequence>
<keyword evidence="4 9" id="KW-0997">Cell inner membrane</keyword>
<comment type="subunit">
    <text evidence="9">The complex comprises the extracytoplasmic solute receptor protein and the two transmembrane proteins.</text>
</comment>
<evidence type="ECO:0000313" key="13">
    <source>
        <dbReference type="Proteomes" id="UP000199598"/>
    </source>
</evidence>
<feature type="transmembrane region" description="Helical" evidence="9">
    <location>
        <begin position="58"/>
        <end position="79"/>
    </location>
</feature>
<dbReference type="PANTHER" id="PTHR35011:SF2">
    <property type="entry name" value="2,3-DIKETO-L-GULONATE TRAP TRANSPORTER SMALL PERMEASE PROTEIN YIAM"/>
    <property type="match status" value="1"/>
</dbReference>
<keyword evidence="2 9" id="KW-0813">Transport</keyword>
<dbReference type="Pfam" id="PF04290">
    <property type="entry name" value="DctQ"/>
    <property type="match status" value="1"/>
</dbReference>
<protein>
    <recommendedName>
        <fullName evidence="9">TRAP transporter small permease protein</fullName>
    </recommendedName>
</protein>
<comment type="similarity">
    <text evidence="8 9">Belongs to the TRAP transporter small permease family.</text>
</comment>
<comment type="function">
    <text evidence="9">Part of the tripartite ATP-independent periplasmic (TRAP) transport system.</text>
</comment>
<dbReference type="RefSeq" id="WP_093522977.1">
    <property type="nucleotide sequence ID" value="NZ_FOSK01000014.1"/>
</dbReference>
<keyword evidence="6 9" id="KW-1133">Transmembrane helix</keyword>
<comment type="subcellular location">
    <subcellularLocation>
        <location evidence="1 9">Cell inner membrane</location>
        <topology evidence="1 9">Multi-pass membrane protein</topology>
    </subcellularLocation>
</comment>
<keyword evidence="3" id="KW-1003">Cell membrane</keyword>
<evidence type="ECO:0000256" key="6">
    <source>
        <dbReference type="ARBA" id="ARBA00022989"/>
    </source>
</evidence>
<comment type="caution">
    <text evidence="12">The sequence shown here is derived from an EMBL/GenBank/DDBJ whole genome shotgun (WGS) entry which is preliminary data.</text>
</comment>
<feature type="transmembrane region" description="Helical" evidence="9">
    <location>
        <begin position="143"/>
        <end position="168"/>
    </location>
</feature>
<keyword evidence="5 9" id="KW-0812">Transmembrane</keyword>
<proteinExistence type="inferred from homology"/>
<dbReference type="InterPro" id="IPR055348">
    <property type="entry name" value="DctQ"/>
</dbReference>
<dbReference type="PANTHER" id="PTHR35011">
    <property type="entry name" value="2,3-DIKETO-L-GULONATE TRAP TRANSPORTER SMALL PERMEASE PROTEIN YIAM"/>
    <property type="match status" value="1"/>
</dbReference>
<evidence type="ECO:0000256" key="5">
    <source>
        <dbReference type="ARBA" id="ARBA00022692"/>
    </source>
</evidence>
<organism evidence="12 13">
    <name type="scientific">Pseudovibrio ascidiaceicola</name>
    <dbReference type="NCBI Taxonomy" id="285279"/>
    <lineage>
        <taxon>Bacteria</taxon>
        <taxon>Pseudomonadati</taxon>
        <taxon>Pseudomonadota</taxon>
        <taxon>Alphaproteobacteria</taxon>
        <taxon>Hyphomicrobiales</taxon>
        <taxon>Stappiaceae</taxon>
        <taxon>Pseudovibrio</taxon>
    </lineage>
</organism>
<feature type="region of interest" description="Disordered" evidence="10">
    <location>
        <begin position="177"/>
        <end position="204"/>
    </location>
</feature>
<feature type="transmembrane region" description="Helical" evidence="9">
    <location>
        <begin position="24"/>
        <end position="46"/>
    </location>
</feature>
<dbReference type="EMBL" id="FOSK01000014">
    <property type="protein sequence ID" value="SFL02359.1"/>
    <property type="molecule type" value="Genomic_DNA"/>
</dbReference>
<keyword evidence="13" id="KW-1185">Reference proteome</keyword>